<sequence length="79" mass="9240">MRNFGFFWRLAAHLLFLSRAGIGSDPDPEFFTPLSDAQSATELRKPIEVEISKYLSENRLKEPTFVNENSKEVLMYWKK</sequence>
<organism evidence="2 3">
    <name type="scientific">Steinernema glaseri</name>
    <dbReference type="NCBI Taxonomy" id="37863"/>
    <lineage>
        <taxon>Eukaryota</taxon>
        <taxon>Metazoa</taxon>
        <taxon>Ecdysozoa</taxon>
        <taxon>Nematoda</taxon>
        <taxon>Chromadorea</taxon>
        <taxon>Rhabditida</taxon>
        <taxon>Tylenchina</taxon>
        <taxon>Panagrolaimomorpha</taxon>
        <taxon>Strongyloidoidea</taxon>
        <taxon>Steinernematidae</taxon>
        <taxon>Steinernema</taxon>
    </lineage>
</organism>
<dbReference type="Proteomes" id="UP000095287">
    <property type="component" value="Unplaced"/>
</dbReference>
<proteinExistence type="predicted"/>
<name>A0A1I7Y7X9_9BILA</name>
<keyword evidence="2" id="KW-1185">Reference proteome</keyword>
<dbReference type="AlphaFoldDB" id="A0A1I7Y7X9"/>
<accession>A0A1I7Y7X9</accession>
<evidence type="ECO:0000313" key="3">
    <source>
        <dbReference type="WBParaSite" id="L893_g13382.t1"/>
    </source>
</evidence>
<evidence type="ECO:0000256" key="1">
    <source>
        <dbReference type="SAM" id="SignalP"/>
    </source>
</evidence>
<feature type="signal peptide" evidence="1">
    <location>
        <begin position="1"/>
        <end position="23"/>
    </location>
</feature>
<evidence type="ECO:0000313" key="2">
    <source>
        <dbReference type="Proteomes" id="UP000095287"/>
    </source>
</evidence>
<keyword evidence="1" id="KW-0732">Signal</keyword>
<reference evidence="3" key="1">
    <citation type="submission" date="2016-11" db="UniProtKB">
        <authorList>
            <consortium name="WormBaseParasite"/>
        </authorList>
    </citation>
    <scope>IDENTIFICATION</scope>
</reference>
<protein>
    <submittedName>
        <fullName evidence="3">Secreted protein</fullName>
    </submittedName>
</protein>
<dbReference type="WBParaSite" id="L893_g13382.t1">
    <property type="protein sequence ID" value="L893_g13382.t1"/>
    <property type="gene ID" value="L893_g13382"/>
</dbReference>
<feature type="chain" id="PRO_5009311845" evidence="1">
    <location>
        <begin position="24"/>
        <end position="79"/>
    </location>
</feature>